<dbReference type="RefSeq" id="XP_015700042.1">
    <property type="nucleotide sequence ID" value="XM_015845816.1"/>
</dbReference>
<feature type="compositionally biased region" description="Pro residues" evidence="1">
    <location>
        <begin position="152"/>
        <end position="164"/>
    </location>
</feature>
<dbReference type="KEGG" id="pbl:PAAG_06197"/>
<feature type="compositionally biased region" description="Low complexity" evidence="1">
    <location>
        <begin position="176"/>
        <end position="185"/>
    </location>
</feature>
<name>C1H687_PARBA</name>
<accession>C1H687</accession>
<protein>
    <submittedName>
        <fullName evidence="2">Uncharacterized protein</fullName>
    </submittedName>
</protein>
<dbReference type="GeneID" id="9095227"/>
<dbReference type="AlphaFoldDB" id="C1H687"/>
<reference evidence="2 3" key="1">
    <citation type="journal article" date="2011" name="PLoS Genet.">
        <title>Comparative genomic analysis of human fungal pathogens causing paracoccidioidomycosis.</title>
        <authorList>
            <person name="Desjardins C.A."/>
            <person name="Champion M.D."/>
            <person name="Holder J.W."/>
            <person name="Muszewska A."/>
            <person name="Goldberg J."/>
            <person name="Bailao A.M."/>
            <person name="Brigido M.M."/>
            <person name="Ferreira M.E."/>
            <person name="Garcia A.M."/>
            <person name="Grynberg M."/>
            <person name="Gujja S."/>
            <person name="Heiman D.I."/>
            <person name="Henn M.R."/>
            <person name="Kodira C.D."/>
            <person name="Leon-Narvaez H."/>
            <person name="Longo L.V."/>
            <person name="Ma L.J."/>
            <person name="Malavazi I."/>
            <person name="Matsuo A.L."/>
            <person name="Morais F.V."/>
            <person name="Pereira M."/>
            <person name="Rodriguez-Brito S."/>
            <person name="Sakthikumar S."/>
            <person name="Salem-Izacc S.M."/>
            <person name="Sykes S.M."/>
            <person name="Teixeira M.M."/>
            <person name="Vallejo M.C."/>
            <person name="Walter M.E."/>
            <person name="Yandava C."/>
            <person name="Young S."/>
            <person name="Zeng Q."/>
            <person name="Zucker J."/>
            <person name="Felipe M.S."/>
            <person name="Goldman G.H."/>
            <person name="Haas B.J."/>
            <person name="McEwen J.G."/>
            <person name="Nino-Vega G."/>
            <person name="Puccia R."/>
            <person name="San-Blas G."/>
            <person name="Soares C.M."/>
            <person name="Birren B.W."/>
            <person name="Cuomo C.A."/>
        </authorList>
    </citation>
    <scope>NUCLEOTIDE SEQUENCE [LARGE SCALE GENOMIC DNA]</scope>
    <source>
        <strain evidence="3">ATCC MYA-826 / Pb01</strain>
    </source>
</reference>
<dbReference type="VEuPathDB" id="FungiDB:PAAG_06197"/>
<evidence type="ECO:0000313" key="2">
    <source>
        <dbReference type="EMBL" id="EEH35150.2"/>
    </source>
</evidence>
<dbReference type="HOGENOM" id="CLU_924686_0_0_1"/>
<sequence>MRPSSHFASPNGPGLPSRTPPIGPLGPAVTPSGLARPDLAALSYIIDLCRISTEGSLAPLPFPPTHLPSSQFSSSVSPFSSRFPLPASRFPLPTFSARRPTDNNLPISIAGPFHHHIPPQPAPLRKTALFRLLGSPCESGGLQLRRSRPNSSFPPPTFPLPYPAPQQQLGHPFASPPSASQQTQSHENPENDFDRILEEISSDDRSQPLSTSWRNTKDHAAAPRRLNLGDFSHDCPEIPGKADTAVERVPEVSFHTCWSGGKYSLNGLQPVWADRAVDTIGVALKLHLALEESIPESHLKM</sequence>
<keyword evidence="3" id="KW-1185">Reference proteome</keyword>
<dbReference type="OrthoDB" id="4187800at2759"/>
<dbReference type="Proteomes" id="UP000002059">
    <property type="component" value="Partially assembled WGS sequence"/>
</dbReference>
<feature type="region of interest" description="Disordered" evidence="1">
    <location>
        <begin position="1"/>
        <end position="29"/>
    </location>
</feature>
<feature type="region of interest" description="Disordered" evidence="1">
    <location>
        <begin position="140"/>
        <end position="190"/>
    </location>
</feature>
<evidence type="ECO:0000256" key="1">
    <source>
        <dbReference type="SAM" id="MobiDB-lite"/>
    </source>
</evidence>
<dbReference type="EMBL" id="KN294008">
    <property type="protein sequence ID" value="EEH35150.2"/>
    <property type="molecule type" value="Genomic_DNA"/>
</dbReference>
<evidence type="ECO:0000313" key="3">
    <source>
        <dbReference type="Proteomes" id="UP000002059"/>
    </source>
</evidence>
<organism evidence="2 3">
    <name type="scientific">Paracoccidioides lutzii (strain ATCC MYA-826 / Pb01)</name>
    <name type="common">Paracoccidioides brasiliensis</name>
    <dbReference type="NCBI Taxonomy" id="502779"/>
    <lineage>
        <taxon>Eukaryota</taxon>
        <taxon>Fungi</taxon>
        <taxon>Dikarya</taxon>
        <taxon>Ascomycota</taxon>
        <taxon>Pezizomycotina</taxon>
        <taxon>Eurotiomycetes</taxon>
        <taxon>Eurotiomycetidae</taxon>
        <taxon>Onygenales</taxon>
        <taxon>Ajellomycetaceae</taxon>
        <taxon>Paracoccidioides</taxon>
    </lineage>
</organism>
<proteinExistence type="predicted"/>
<gene>
    <name evidence="2" type="ORF">PAAG_06197</name>
</gene>